<gene>
    <name evidence="1" type="ORF">BO71DRAFT_337123</name>
</gene>
<evidence type="ECO:0000313" key="1">
    <source>
        <dbReference type="EMBL" id="PYH89236.1"/>
    </source>
</evidence>
<dbReference type="AlphaFoldDB" id="A0A319CVE3"/>
<dbReference type="VEuPathDB" id="FungiDB:BO71DRAFT_337123"/>
<accession>A0A319CVE3</accession>
<dbReference type="EMBL" id="KZ826041">
    <property type="protein sequence ID" value="PYH89236.1"/>
    <property type="molecule type" value="Genomic_DNA"/>
</dbReference>
<keyword evidence="2" id="KW-1185">Reference proteome</keyword>
<evidence type="ECO:0000313" key="2">
    <source>
        <dbReference type="Proteomes" id="UP000247810"/>
    </source>
</evidence>
<sequence>MAQFNPGNEFGTVSSPGTPSAVHSLLSRTARAAIDHGGYTYAWFHLTSFGNHCLYSVCHTDIQKEVWRFPHHKFLVRLDAYGKPVVTAEQVSYSYVNGLLITTRGIAYRTGCSNSPLANFGPVVRMAGYFGGACASCEWKLHRSRCPCRGLPEEVRFVPDLPLSLPPYNTIQDLVD</sequence>
<name>A0A319CVE3_9EURO</name>
<dbReference type="Proteomes" id="UP000247810">
    <property type="component" value="Unassembled WGS sequence"/>
</dbReference>
<organism evidence="1 2">
    <name type="scientific">Aspergillus ellipticus CBS 707.79</name>
    <dbReference type="NCBI Taxonomy" id="1448320"/>
    <lineage>
        <taxon>Eukaryota</taxon>
        <taxon>Fungi</taxon>
        <taxon>Dikarya</taxon>
        <taxon>Ascomycota</taxon>
        <taxon>Pezizomycotina</taxon>
        <taxon>Eurotiomycetes</taxon>
        <taxon>Eurotiomycetidae</taxon>
        <taxon>Eurotiales</taxon>
        <taxon>Aspergillaceae</taxon>
        <taxon>Aspergillus</taxon>
        <taxon>Aspergillus subgen. Circumdati</taxon>
    </lineage>
</organism>
<proteinExistence type="predicted"/>
<protein>
    <submittedName>
        <fullName evidence="1">Uncharacterized protein</fullName>
    </submittedName>
</protein>
<dbReference type="OrthoDB" id="4504050at2759"/>
<dbReference type="STRING" id="1448320.A0A319CVE3"/>
<reference evidence="1 2" key="1">
    <citation type="submission" date="2018-02" db="EMBL/GenBank/DDBJ databases">
        <title>The genomes of Aspergillus section Nigri reveals drivers in fungal speciation.</title>
        <authorList>
            <consortium name="DOE Joint Genome Institute"/>
            <person name="Vesth T.C."/>
            <person name="Nybo J."/>
            <person name="Theobald S."/>
            <person name="Brandl J."/>
            <person name="Frisvad J.C."/>
            <person name="Nielsen K.F."/>
            <person name="Lyhne E.K."/>
            <person name="Kogle M.E."/>
            <person name="Kuo A."/>
            <person name="Riley R."/>
            <person name="Clum A."/>
            <person name="Nolan M."/>
            <person name="Lipzen A."/>
            <person name="Salamov A."/>
            <person name="Henrissat B."/>
            <person name="Wiebenga A."/>
            <person name="De vries R.P."/>
            <person name="Grigoriev I.V."/>
            <person name="Mortensen U.H."/>
            <person name="Andersen M.R."/>
            <person name="Baker S.E."/>
        </authorList>
    </citation>
    <scope>NUCLEOTIDE SEQUENCE [LARGE SCALE GENOMIC DNA]</scope>
    <source>
        <strain evidence="1 2">CBS 707.79</strain>
    </source>
</reference>